<evidence type="ECO:0000313" key="6">
    <source>
        <dbReference type="Proteomes" id="UP000194236"/>
    </source>
</evidence>
<dbReference type="InterPro" id="IPR000504">
    <property type="entry name" value="RRM_dom"/>
</dbReference>
<comment type="caution">
    <text evidence="5">The sequence shown here is derived from an EMBL/GenBank/DDBJ whole genome shotgun (WGS) entry which is preliminary data.</text>
</comment>
<feature type="region of interest" description="Disordered" evidence="3">
    <location>
        <begin position="269"/>
        <end position="294"/>
    </location>
</feature>
<evidence type="ECO:0000256" key="2">
    <source>
        <dbReference type="PROSITE-ProRule" id="PRU00176"/>
    </source>
</evidence>
<dbReference type="AlphaFoldDB" id="A0A1Y3BH58"/>
<feature type="region of interest" description="Disordered" evidence="3">
    <location>
        <begin position="204"/>
        <end position="239"/>
    </location>
</feature>
<reference evidence="5 6" key="1">
    <citation type="submission" date="2017-03" db="EMBL/GenBank/DDBJ databases">
        <title>Genome Survey of Euroglyphus maynei.</title>
        <authorList>
            <person name="Arlian L.G."/>
            <person name="Morgan M.S."/>
            <person name="Rider S.D."/>
        </authorList>
    </citation>
    <scope>NUCLEOTIDE SEQUENCE [LARGE SCALE GENOMIC DNA]</scope>
    <source>
        <strain evidence="5">Arlian Lab</strain>
        <tissue evidence="5">Whole body</tissue>
    </source>
</reference>
<sequence length="380" mass="43634">PARDPKPRSKKVDLAKTRYLWVSGVPVGTKSSQLDEIFSKHGKVLAIKIIRGGNNSLLGFVKLESHDQAQRCLDKLNKTEFRGSKIELSKERPIDKENDGKKVEKIGFRESRKFLPKRPPPFRPSTRGSFHRPSLPSKLIRRSPPKRLSSSGHIHHDMRSRDDREASSRLDRERQRLKMERLRFEQEKAEYIKIERKSRFEFERDGGSNVNKPNSPDRIRSMIKRGNVGGTFDDGPPFMRHEEKRFNDFNRRDFTSIRRYDSRASPMERKINPRSSFGSIAGGRGSYESDQHRQEHRYSDLAGKRWQPPMDSWMATGLASGIGNENRGWNSAGFDHHTTPRILSSSIGSTSGSLSSSRLNHSSDITSRGHGGYYNNRSRY</sequence>
<evidence type="ECO:0000259" key="4">
    <source>
        <dbReference type="PROSITE" id="PS50102"/>
    </source>
</evidence>
<gene>
    <name evidence="5" type="ORF">BLA29_004593</name>
</gene>
<dbReference type="CDD" id="cd00590">
    <property type="entry name" value="RRM_SF"/>
    <property type="match status" value="1"/>
</dbReference>
<dbReference type="PROSITE" id="PS50102">
    <property type="entry name" value="RRM"/>
    <property type="match status" value="1"/>
</dbReference>
<dbReference type="EMBL" id="MUJZ01019490">
    <property type="protein sequence ID" value="OTF80202.1"/>
    <property type="molecule type" value="Genomic_DNA"/>
</dbReference>
<keyword evidence="6" id="KW-1185">Reference proteome</keyword>
<dbReference type="GO" id="GO:0003723">
    <property type="term" value="F:RNA binding"/>
    <property type="evidence" value="ECO:0007669"/>
    <property type="project" value="UniProtKB-UniRule"/>
</dbReference>
<keyword evidence="1 2" id="KW-0694">RNA-binding</keyword>
<feature type="region of interest" description="Disordered" evidence="3">
    <location>
        <begin position="343"/>
        <end position="380"/>
    </location>
</feature>
<dbReference type="Proteomes" id="UP000194236">
    <property type="component" value="Unassembled WGS sequence"/>
</dbReference>
<feature type="region of interest" description="Disordered" evidence="3">
    <location>
        <begin position="91"/>
        <end position="172"/>
    </location>
</feature>
<feature type="compositionally biased region" description="Basic and acidic residues" evidence="3">
    <location>
        <begin position="154"/>
        <end position="172"/>
    </location>
</feature>
<dbReference type="SMART" id="SM00360">
    <property type="entry name" value="RRM"/>
    <property type="match status" value="1"/>
</dbReference>
<feature type="non-terminal residue" evidence="5">
    <location>
        <position position="1"/>
    </location>
</feature>
<dbReference type="InterPro" id="IPR012677">
    <property type="entry name" value="Nucleotide-bd_a/b_plait_sf"/>
</dbReference>
<protein>
    <submittedName>
        <fullName evidence="5">Scaffold attachment factor B1-like protein</fullName>
    </submittedName>
</protein>
<dbReference type="OrthoDB" id="6159259at2759"/>
<evidence type="ECO:0000256" key="1">
    <source>
        <dbReference type="ARBA" id="ARBA00022884"/>
    </source>
</evidence>
<evidence type="ECO:0000256" key="3">
    <source>
        <dbReference type="SAM" id="MobiDB-lite"/>
    </source>
</evidence>
<dbReference type="Pfam" id="PF00076">
    <property type="entry name" value="RRM_1"/>
    <property type="match status" value="1"/>
</dbReference>
<proteinExistence type="predicted"/>
<dbReference type="SUPFAM" id="SSF54928">
    <property type="entry name" value="RNA-binding domain, RBD"/>
    <property type="match status" value="1"/>
</dbReference>
<name>A0A1Y3BH58_EURMA</name>
<dbReference type="Gene3D" id="3.30.70.330">
    <property type="match status" value="1"/>
</dbReference>
<accession>A0A1Y3BH58</accession>
<organism evidence="5 6">
    <name type="scientific">Euroglyphus maynei</name>
    <name type="common">Mayne's house dust mite</name>
    <dbReference type="NCBI Taxonomy" id="6958"/>
    <lineage>
        <taxon>Eukaryota</taxon>
        <taxon>Metazoa</taxon>
        <taxon>Ecdysozoa</taxon>
        <taxon>Arthropoda</taxon>
        <taxon>Chelicerata</taxon>
        <taxon>Arachnida</taxon>
        <taxon>Acari</taxon>
        <taxon>Acariformes</taxon>
        <taxon>Sarcoptiformes</taxon>
        <taxon>Astigmata</taxon>
        <taxon>Psoroptidia</taxon>
        <taxon>Analgoidea</taxon>
        <taxon>Pyroglyphidae</taxon>
        <taxon>Pyroglyphinae</taxon>
        <taxon>Euroglyphus</taxon>
    </lineage>
</organism>
<evidence type="ECO:0000313" key="5">
    <source>
        <dbReference type="EMBL" id="OTF80202.1"/>
    </source>
</evidence>
<feature type="compositionally biased region" description="Low complexity" evidence="3">
    <location>
        <begin position="343"/>
        <end position="363"/>
    </location>
</feature>
<feature type="domain" description="RRM" evidence="4">
    <location>
        <begin position="18"/>
        <end position="93"/>
    </location>
</feature>
<dbReference type="InterPro" id="IPR035979">
    <property type="entry name" value="RBD_domain_sf"/>
</dbReference>
<feature type="compositionally biased region" description="Basic and acidic residues" evidence="3">
    <location>
        <begin position="91"/>
        <end position="113"/>
    </location>
</feature>